<keyword evidence="2" id="KW-1185">Reference proteome</keyword>
<dbReference type="Proteomes" id="UP001054811">
    <property type="component" value="Chromosome"/>
</dbReference>
<dbReference type="SUPFAM" id="SSF50475">
    <property type="entry name" value="FMN-binding split barrel"/>
    <property type="match status" value="1"/>
</dbReference>
<dbReference type="Gene3D" id="2.30.110.10">
    <property type="entry name" value="Electron Transport, Fmn-binding Protein, Chain A"/>
    <property type="match status" value="1"/>
</dbReference>
<dbReference type="EMBL" id="CP091139">
    <property type="protein sequence ID" value="UUT34839.1"/>
    <property type="molecule type" value="Genomic_DNA"/>
</dbReference>
<dbReference type="Pfam" id="PF12900">
    <property type="entry name" value="Pyridox_ox_2"/>
    <property type="match status" value="1"/>
</dbReference>
<dbReference type="InterPro" id="IPR012349">
    <property type="entry name" value="Split_barrel_FMN-bd"/>
</dbReference>
<proteinExistence type="predicted"/>
<sequence length="158" mass="16828">MTEGEEVSRGASGSSAAVRIEEVPSDECWRLLGHASLARLAFVDADGDPEIYPVNFQTDRGVILIRSADDGKARSIAAHPRVAMEVDGGALRVRWSVIVHATAEVSATDAAVQLPTPPDALSWFPGEKALVIRLMVRSITGRRFLVPAGVRLPGASSE</sequence>
<reference evidence="1" key="1">
    <citation type="submission" date="2022-01" db="EMBL/GenBank/DDBJ databases">
        <title>Microbacterium eymi and Microbacterium rhizovicinus sp. nov., isolated from the rhizospheric soil of Elymus tsukushiensis, a plant native to the Dokdo Islands, Republic of Korea.</title>
        <authorList>
            <person name="Hwang Y.J."/>
        </authorList>
    </citation>
    <scope>NUCLEOTIDE SEQUENCE</scope>
    <source>
        <strain evidence="1">KUDC0405</strain>
    </source>
</reference>
<accession>A0ABY5NI86</accession>
<protein>
    <submittedName>
        <fullName evidence="1">Pyridoxamine 5'-phosphate oxidase family protein</fullName>
    </submittedName>
</protein>
<name>A0ABY5NI86_9MICO</name>
<evidence type="ECO:0000313" key="1">
    <source>
        <dbReference type="EMBL" id="UUT34839.1"/>
    </source>
</evidence>
<evidence type="ECO:0000313" key="2">
    <source>
        <dbReference type="Proteomes" id="UP001054811"/>
    </source>
</evidence>
<organism evidence="1 2">
    <name type="scientific">Microbacterium elymi</name>
    <dbReference type="NCBI Taxonomy" id="2909587"/>
    <lineage>
        <taxon>Bacteria</taxon>
        <taxon>Bacillati</taxon>
        <taxon>Actinomycetota</taxon>
        <taxon>Actinomycetes</taxon>
        <taxon>Micrococcales</taxon>
        <taxon>Microbacteriaceae</taxon>
        <taxon>Microbacterium</taxon>
    </lineage>
</organism>
<dbReference type="InterPro" id="IPR024747">
    <property type="entry name" value="Pyridox_Oxase-rel"/>
</dbReference>
<dbReference type="RefSeq" id="WP_259611371.1">
    <property type="nucleotide sequence ID" value="NZ_CP091139.2"/>
</dbReference>
<gene>
    <name evidence="1" type="ORF">L2X98_30905</name>
</gene>